<feature type="compositionally biased region" description="Basic and acidic residues" evidence="1">
    <location>
        <begin position="134"/>
        <end position="146"/>
    </location>
</feature>
<sequence>MLLPSALSCDPSHPRLQSALFISPPSSPPQLSTQTAIGNLITSCRNLHTMLSSPIPNERIPDSNTHLPSPPLANAPSPLSKPRLRRRKAEPSPGPSSSLAQNEPLLRYRIKKRAPPRGANKRRRDDDDDMGRDDEDRSSSDEHFGKENVNIFDMNNETKREPGLFIFKGYPEPSSSSSSSSHRAAPSTPKRQRIAPPDVPRGLTKEDFHKLGAPDAFETDATAGTNIEVGESGDQWSLEDDHKLVEVVLEKVKNMDLSTEVWDDCVRNLPGKDQSSVSLRWRSLLNRDKVGLQNRGTRTRAKLHGTW</sequence>
<accession>A0A2P5HET1</accession>
<organism evidence="3 4">
    <name type="scientific">Diaporthe helianthi</name>
    <dbReference type="NCBI Taxonomy" id="158607"/>
    <lineage>
        <taxon>Eukaryota</taxon>
        <taxon>Fungi</taxon>
        <taxon>Dikarya</taxon>
        <taxon>Ascomycota</taxon>
        <taxon>Pezizomycotina</taxon>
        <taxon>Sordariomycetes</taxon>
        <taxon>Sordariomycetidae</taxon>
        <taxon>Diaporthales</taxon>
        <taxon>Diaporthaceae</taxon>
        <taxon>Diaporthe</taxon>
    </lineage>
</organism>
<evidence type="ECO:0000313" key="3">
    <source>
        <dbReference type="EMBL" id="POS68764.1"/>
    </source>
</evidence>
<evidence type="ECO:0000256" key="1">
    <source>
        <dbReference type="SAM" id="MobiDB-lite"/>
    </source>
</evidence>
<dbReference type="InterPro" id="IPR001005">
    <property type="entry name" value="SANT/Myb"/>
</dbReference>
<evidence type="ECO:0000313" key="4">
    <source>
        <dbReference type="Proteomes" id="UP000094444"/>
    </source>
</evidence>
<dbReference type="PROSITE" id="PS50090">
    <property type="entry name" value="MYB_LIKE"/>
    <property type="match status" value="1"/>
</dbReference>
<keyword evidence="4" id="KW-1185">Reference proteome</keyword>
<gene>
    <name evidence="3" type="ORF">DHEL01_v212842</name>
</gene>
<comment type="caution">
    <text evidence="3">The sequence shown here is derived from an EMBL/GenBank/DDBJ whole genome shotgun (WGS) entry which is preliminary data.</text>
</comment>
<dbReference type="AlphaFoldDB" id="A0A2P5HET1"/>
<reference evidence="3" key="1">
    <citation type="submission" date="2017-09" db="EMBL/GenBank/DDBJ databases">
        <title>Polyketide synthases of a Diaporthe helianthi virulent isolate.</title>
        <authorList>
            <person name="Baroncelli R."/>
        </authorList>
    </citation>
    <scope>NUCLEOTIDE SEQUENCE [LARGE SCALE GENOMIC DNA]</scope>
    <source>
        <strain evidence="3">7/96</strain>
    </source>
</reference>
<protein>
    <recommendedName>
        <fullName evidence="2">Myb-like domain-containing protein</fullName>
    </recommendedName>
</protein>
<dbReference type="Proteomes" id="UP000094444">
    <property type="component" value="Unassembled WGS sequence"/>
</dbReference>
<feature type="domain" description="Myb-like" evidence="2">
    <location>
        <begin position="236"/>
        <end position="285"/>
    </location>
</feature>
<feature type="compositionally biased region" description="Basic residues" evidence="1">
    <location>
        <begin position="108"/>
        <end position="122"/>
    </location>
</feature>
<dbReference type="InParanoid" id="A0A2P5HET1"/>
<proteinExistence type="predicted"/>
<dbReference type="EMBL" id="MAVT02003227">
    <property type="protein sequence ID" value="POS68764.1"/>
    <property type="molecule type" value="Genomic_DNA"/>
</dbReference>
<name>A0A2P5HET1_DIAHE</name>
<feature type="region of interest" description="Disordered" evidence="1">
    <location>
        <begin position="52"/>
        <end position="201"/>
    </location>
</feature>
<dbReference type="OrthoDB" id="5334491at2759"/>
<evidence type="ECO:0000259" key="2">
    <source>
        <dbReference type="PROSITE" id="PS50090"/>
    </source>
</evidence>